<feature type="region of interest" description="Disordered" evidence="7">
    <location>
        <begin position="486"/>
        <end position="508"/>
    </location>
</feature>
<evidence type="ECO:0000256" key="2">
    <source>
        <dbReference type="ARBA" id="ARBA00008779"/>
    </source>
</evidence>
<keyword evidence="8" id="KW-0732">Signal</keyword>
<dbReference type="Gene3D" id="3.40.720.10">
    <property type="entry name" value="Alkaline Phosphatase, subunit A"/>
    <property type="match status" value="1"/>
</dbReference>
<dbReference type="Gene3D" id="3.30.1120.10">
    <property type="match status" value="1"/>
</dbReference>
<dbReference type="Proteomes" id="UP001283361">
    <property type="component" value="Unassembled WGS sequence"/>
</dbReference>
<gene>
    <name evidence="10" type="ORF">RRG08_056708</name>
</gene>
<organism evidence="10 11">
    <name type="scientific">Elysia crispata</name>
    <name type="common">lettuce slug</name>
    <dbReference type="NCBI Taxonomy" id="231223"/>
    <lineage>
        <taxon>Eukaryota</taxon>
        <taxon>Metazoa</taxon>
        <taxon>Spiralia</taxon>
        <taxon>Lophotrochozoa</taxon>
        <taxon>Mollusca</taxon>
        <taxon>Gastropoda</taxon>
        <taxon>Heterobranchia</taxon>
        <taxon>Euthyneura</taxon>
        <taxon>Panpulmonata</taxon>
        <taxon>Sacoglossa</taxon>
        <taxon>Placobranchoidea</taxon>
        <taxon>Plakobranchidae</taxon>
        <taxon>Elysia</taxon>
    </lineage>
</organism>
<keyword evidence="4" id="KW-0378">Hydrolase</keyword>
<feature type="signal peptide" evidence="8">
    <location>
        <begin position="1"/>
        <end position="26"/>
    </location>
</feature>
<evidence type="ECO:0000259" key="9">
    <source>
        <dbReference type="Pfam" id="PF00884"/>
    </source>
</evidence>
<proteinExistence type="inferred from homology"/>
<reference evidence="10" key="1">
    <citation type="journal article" date="2023" name="G3 (Bethesda)">
        <title>A reference genome for the long-term kleptoplast-retaining sea slug Elysia crispata morphotype clarki.</title>
        <authorList>
            <person name="Eastman K.E."/>
            <person name="Pendleton A.L."/>
            <person name="Shaikh M.A."/>
            <person name="Suttiyut T."/>
            <person name="Ogas R."/>
            <person name="Tomko P."/>
            <person name="Gavelis G."/>
            <person name="Widhalm J.R."/>
            <person name="Wisecaver J.H."/>
        </authorList>
    </citation>
    <scope>NUCLEOTIDE SEQUENCE</scope>
    <source>
        <strain evidence="10">ECLA1</strain>
    </source>
</reference>
<comment type="cofactor">
    <cofactor evidence="1">
        <name>Ca(2+)</name>
        <dbReference type="ChEBI" id="CHEBI:29108"/>
    </cofactor>
</comment>
<evidence type="ECO:0000256" key="8">
    <source>
        <dbReference type="SAM" id="SignalP"/>
    </source>
</evidence>
<dbReference type="InterPro" id="IPR024607">
    <property type="entry name" value="Sulfatase_CS"/>
</dbReference>
<keyword evidence="6" id="KW-0325">Glycoprotein</keyword>
<dbReference type="PANTHER" id="PTHR10342">
    <property type="entry name" value="ARYLSULFATASE"/>
    <property type="match status" value="1"/>
</dbReference>
<keyword evidence="3" id="KW-0479">Metal-binding</keyword>
<comment type="caution">
    <text evidence="10">The sequence shown here is derived from an EMBL/GenBank/DDBJ whole genome shotgun (WGS) entry which is preliminary data.</text>
</comment>
<dbReference type="CDD" id="cd16029">
    <property type="entry name" value="4-S"/>
    <property type="match status" value="1"/>
</dbReference>
<protein>
    <recommendedName>
        <fullName evidence="9">Sulfatase N-terminal domain-containing protein</fullName>
    </recommendedName>
</protein>
<dbReference type="EMBL" id="JAWDGP010001097">
    <property type="protein sequence ID" value="KAK3794692.1"/>
    <property type="molecule type" value="Genomic_DNA"/>
</dbReference>
<dbReference type="InterPro" id="IPR000917">
    <property type="entry name" value="Sulfatase_N"/>
</dbReference>
<comment type="similarity">
    <text evidence="2">Belongs to the sulfatase family.</text>
</comment>
<accession>A0AAE1AVL7</accession>
<evidence type="ECO:0000256" key="7">
    <source>
        <dbReference type="SAM" id="MobiDB-lite"/>
    </source>
</evidence>
<evidence type="ECO:0000313" key="11">
    <source>
        <dbReference type="Proteomes" id="UP001283361"/>
    </source>
</evidence>
<keyword evidence="5" id="KW-0106">Calcium</keyword>
<dbReference type="Pfam" id="PF00884">
    <property type="entry name" value="Sulfatase"/>
    <property type="match status" value="1"/>
</dbReference>
<dbReference type="GO" id="GO:0008484">
    <property type="term" value="F:sulfuric ester hydrolase activity"/>
    <property type="evidence" value="ECO:0007669"/>
    <property type="project" value="InterPro"/>
</dbReference>
<feature type="chain" id="PRO_5042103427" description="Sulfatase N-terminal domain-containing protein" evidence="8">
    <location>
        <begin position="27"/>
        <end position="508"/>
    </location>
</feature>
<evidence type="ECO:0000256" key="5">
    <source>
        <dbReference type="ARBA" id="ARBA00022837"/>
    </source>
</evidence>
<evidence type="ECO:0000256" key="4">
    <source>
        <dbReference type="ARBA" id="ARBA00022801"/>
    </source>
</evidence>
<dbReference type="InterPro" id="IPR047115">
    <property type="entry name" value="ARSB"/>
</dbReference>
<dbReference type="GO" id="GO:0046872">
    <property type="term" value="F:metal ion binding"/>
    <property type="evidence" value="ECO:0007669"/>
    <property type="project" value="UniProtKB-KW"/>
</dbReference>
<sequence length="508" mass="57073">MERVFVNYLVLFAALISASFSATVQSTPKPNIVFVLADDYGYNDIGYHGDQIKTPVLDRLAASGVKLENYYVQPICSPTRSQLLSGRYQIHTGLQHGIIGNSQANALPLDSPTIADKLKESGYATHMAGKWHVGFYKEEFMPHNRGFDTYYGYLGGHDTYYTHMINYKSKPYLDWRDETGPVFNESGLYSAQLLTNRAIRVIKGHNPDKHPLFLYLAYQSVHSPLQVPERYEKQYKHIKDEHRRLYAGMVAALDEGVGNLTAALKDTGLWDNTVFIFSTDNGGTVLYGGNNYPLRGWKGSLWEGGMHGVGFVAGGLVDKRSAPAVAGTVNRELIHVSDWFPTLVRLAGGSLNGTKDLDGFDQWDTIIKGNKSPRKVMLHNIDILYRRRGKPLEKYVHIWDTSVRAALRMGDYKIITGEAKNGSWVPPPDGRHYDLPVIKDDPNKNLWLFNITGDPYEHHDLSNKEPEVVEVMLRMLKAMNETAVPPRFPPSDPQSNPALHGGVWGPWQ</sequence>
<dbReference type="SUPFAM" id="SSF53649">
    <property type="entry name" value="Alkaline phosphatase-like"/>
    <property type="match status" value="1"/>
</dbReference>
<evidence type="ECO:0000256" key="3">
    <source>
        <dbReference type="ARBA" id="ARBA00022723"/>
    </source>
</evidence>
<dbReference type="PANTHER" id="PTHR10342:SF274">
    <property type="entry name" value="ARYLSULFATASE B"/>
    <property type="match status" value="1"/>
</dbReference>
<feature type="domain" description="Sulfatase N-terminal" evidence="9">
    <location>
        <begin position="30"/>
        <end position="348"/>
    </location>
</feature>
<evidence type="ECO:0000313" key="10">
    <source>
        <dbReference type="EMBL" id="KAK3794692.1"/>
    </source>
</evidence>
<dbReference type="PROSITE" id="PS00149">
    <property type="entry name" value="SULFATASE_2"/>
    <property type="match status" value="1"/>
</dbReference>
<dbReference type="InterPro" id="IPR017850">
    <property type="entry name" value="Alkaline_phosphatase_core_sf"/>
</dbReference>
<name>A0AAE1AVL7_9GAST</name>
<dbReference type="AlphaFoldDB" id="A0AAE1AVL7"/>
<keyword evidence="11" id="KW-1185">Reference proteome</keyword>
<evidence type="ECO:0000256" key="6">
    <source>
        <dbReference type="ARBA" id="ARBA00023180"/>
    </source>
</evidence>
<evidence type="ECO:0000256" key="1">
    <source>
        <dbReference type="ARBA" id="ARBA00001913"/>
    </source>
</evidence>